<dbReference type="PANTHER" id="PTHR11606:SF24">
    <property type="entry name" value="NAD-SPECIFIC GLUTAMATE DEHYDROGENASE"/>
    <property type="match status" value="1"/>
</dbReference>
<dbReference type="Pfam" id="PF23147">
    <property type="entry name" value="GDH2_N"/>
    <property type="match status" value="1"/>
</dbReference>
<dbReference type="SMART" id="SM00839">
    <property type="entry name" value="ELFV_dehydrog"/>
    <property type="match status" value="1"/>
</dbReference>
<evidence type="ECO:0000259" key="6">
    <source>
        <dbReference type="SMART" id="SM00839"/>
    </source>
</evidence>
<keyword evidence="2 4" id="KW-0560">Oxidoreductase</keyword>
<dbReference type="InterPro" id="IPR046346">
    <property type="entry name" value="Aminoacid_DH-like_N_sf"/>
</dbReference>
<evidence type="ECO:0000313" key="8">
    <source>
        <dbReference type="Proteomes" id="UP000095023"/>
    </source>
</evidence>
<reference evidence="8" key="1">
    <citation type="submission" date="2016-02" db="EMBL/GenBank/DDBJ databases">
        <title>Comparative genomics of biotechnologically important yeasts.</title>
        <authorList>
            <consortium name="DOE Joint Genome Institute"/>
            <person name="Riley R."/>
            <person name="Haridas S."/>
            <person name="Wolfe K.H."/>
            <person name="Lopes M.R."/>
            <person name="Hittinger C.T."/>
            <person name="Goker M."/>
            <person name="Salamov A."/>
            <person name="Wisecaver J."/>
            <person name="Long T.M."/>
            <person name="Aerts A.L."/>
            <person name="Barry K."/>
            <person name="Choi C."/>
            <person name="Clum A."/>
            <person name="Coughlan A.Y."/>
            <person name="Deshpande S."/>
            <person name="Douglass A.P."/>
            <person name="Hanson S.J."/>
            <person name="Klenk H.-P."/>
            <person name="Labutti K."/>
            <person name="Lapidus A."/>
            <person name="Lindquist E."/>
            <person name="Lipzen A."/>
            <person name="Meier-Kolthoff J.P."/>
            <person name="Ohm R.A."/>
            <person name="Otillar R.P."/>
            <person name="Pangilinan J."/>
            <person name="Peng Y."/>
            <person name="Rokas A."/>
            <person name="Rosa C.A."/>
            <person name="Scheuner C."/>
            <person name="Sibirny A.A."/>
            <person name="Slot J.C."/>
            <person name="Stielow J.B."/>
            <person name="Sun H."/>
            <person name="Kurtzman C.P."/>
            <person name="Blackwell M."/>
            <person name="Jeffries T.W."/>
            <person name="Grigoriev I.V."/>
        </authorList>
    </citation>
    <scope>NUCLEOTIDE SEQUENCE [LARGE SCALE GENOMIC DNA]</scope>
    <source>
        <strain evidence="8">NRRL Y-17796</strain>
    </source>
</reference>
<dbReference type="AlphaFoldDB" id="A0A1E4TJM2"/>
<dbReference type="Pfam" id="PF00208">
    <property type="entry name" value="ELFV_dehydrog"/>
    <property type="match status" value="1"/>
</dbReference>
<dbReference type="PIRSF" id="PIRSF000184">
    <property type="entry name" value="GDH_NAD"/>
    <property type="match status" value="1"/>
</dbReference>
<evidence type="ECO:0000256" key="4">
    <source>
        <dbReference type="PIRNR" id="PIRNR000184"/>
    </source>
</evidence>
<keyword evidence="3 4" id="KW-0520">NAD</keyword>
<keyword evidence="8" id="KW-1185">Reference proteome</keyword>
<dbReference type="GO" id="GO:0005739">
    <property type="term" value="C:mitochondrion"/>
    <property type="evidence" value="ECO:0007669"/>
    <property type="project" value="UniProtKB-UniRule"/>
</dbReference>
<dbReference type="InterPro" id="IPR016210">
    <property type="entry name" value="NAD-GDH_euk"/>
</dbReference>
<dbReference type="InterPro" id="IPR056365">
    <property type="entry name" value="NAD-GDH_2nd"/>
</dbReference>
<sequence>MTGLVPRTLARVQAEDASTRSPSPLPTHISMESSSSQVKVLNDSTPGYVSEPFAGKINQMEAVMDDLDSKGFIPETLIENETKWFYNNLGIDDAYFATESVSSISSQIMSLYGAKVAAFARGDKNLEIRLDREDDRHAIYIDTSTPGVNNLNGTLYEPRIDSKYLDISNSHRAYRLETFRSPGTITPIGTPNGQPQPASKQQLRCYFVYKCDFFKPDADENETDLAVISDKAFYAKASENTKTLYKNIIEKAIHRTGPVIDHFEIQGSSERRVIIAFRQGTASGYFSALSHLYHYYGLTSSRKYVEQFSNGITIVTLYLTPATLSNSYPPIEDSIHQVIKEASLLFCLPNSVFHDSFAKGELSIQESVYAHCAAIFIQHFVNRLGSEYASLAKLLDPSKTVHMEVLSKIKRRLRQETFTREYIIDILSTHLDAIRSFYLQFANTHYVQSYGETKSLLPTLSYQRLKTTRVPTDGELKAIVNAVSSNEHVALVLNSLFVFNKHILKTNFYTPTKVALSFRFDPSFLPESEYPDPLYGMFLVIGQEFTGFHLRFRDIARGGIRIVKSRNPEIYNINNRSMFDENYNLANTQQRKNKDIPEGGSKGVVLLHPDCQKKTVIAFQKYIDSIIDLLIPASSPGIKEPIVDLYKKPEILFMGPDENTAELVDWATLHARERGATWWKSFFTGKSASLGGIPHDKYGMTSLSVRAYVEGIYRKLNVDQKAVTKMQTGGPDGDLGSNEILLSEEKYCSIVDGSGVLHDPNGLDRAELKRLATSRLMISNFDVSKLSKDGYRVLVDDKNVTLPTGELVPDGTRFRNLFHLRGNVDLFVPCGGRPEAIDINNVQELFDQNDVPKVKWIVEGANLFITQQAKVRLERAGVVLFKDASTNKGGVTSSSLEVLASLALNDEEFLKDMCVSADGATPEFYKEYVKDVQRIVVNNARMEFECLWKEHQRTGVPRSVLSDRLSYAINNLNEELQQSNLWQDTQFRNAVLAEALPRLLLNEVGLPKILERVPESYMMAIFGSHLAASFVYEKGIEPGQFAFFDFMTATRARLLQ</sequence>
<dbReference type="SUPFAM" id="SSF53223">
    <property type="entry name" value="Aminoacid dehydrogenase-like, N-terminal domain"/>
    <property type="match status" value="1"/>
</dbReference>
<dbReference type="EMBL" id="KV453841">
    <property type="protein sequence ID" value="ODV91984.1"/>
    <property type="molecule type" value="Genomic_DNA"/>
</dbReference>
<accession>A0A1E4TJM2</accession>
<comment type="function">
    <text evidence="4">NAD(+)-dependent glutamate dehydrogenase which degrades glutamate to ammonia and alpha-ketoglutarate.</text>
</comment>
<evidence type="ECO:0000313" key="7">
    <source>
        <dbReference type="EMBL" id="ODV91984.1"/>
    </source>
</evidence>
<dbReference type="Gene3D" id="3.40.50.720">
    <property type="entry name" value="NAD(P)-binding Rossmann-like Domain"/>
    <property type="match status" value="1"/>
</dbReference>
<evidence type="ECO:0000256" key="3">
    <source>
        <dbReference type="ARBA" id="ARBA00023027"/>
    </source>
</evidence>
<dbReference type="OrthoDB" id="184415at2759"/>
<feature type="domain" description="Glutamate/phenylalanine/leucine/valine/L-tryptophan dehydrogenase C-terminal" evidence="6">
    <location>
        <begin position="692"/>
        <end position="955"/>
    </location>
</feature>
<comment type="catalytic activity">
    <reaction evidence="4">
        <text>L-glutamate + NAD(+) + H2O = 2-oxoglutarate + NH4(+) + NADH + H(+)</text>
        <dbReference type="Rhea" id="RHEA:15133"/>
        <dbReference type="ChEBI" id="CHEBI:15377"/>
        <dbReference type="ChEBI" id="CHEBI:15378"/>
        <dbReference type="ChEBI" id="CHEBI:16810"/>
        <dbReference type="ChEBI" id="CHEBI:28938"/>
        <dbReference type="ChEBI" id="CHEBI:29985"/>
        <dbReference type="ChEBI" id="CHEBI:57540"/>
        <dbReference type="ChEBI" id="CHEBI:57945"/>
        <dbReference type="EC" id="1.4.1.2"/>
    </reaction>
</comment>
<comment type="similarity">
    <text evidence="1 4">Belongs to the Glu/Leu/Phe/Val dehydrogenases family.</text>
</comment>
<feature type="region of interest" description="Disordered" evidence="5">
    <location>
        <begin position="1"/>
        <end position="36"/>
    </location>
</feature>
<protein>
    <recommendedName>
        <fullName evidence="4">NAD-specific glutamate dehydrogenase</fullName>
        <ecNumber evidence="4">1.4.1.2</ecNumber>
    </recommendedName>
</protein>
<gene>
    <name evidence="7" type="ORF">CANCADRAFT_80654</name>
</gene>
<proteinExistence type="inferred from homology"/>
<dbReference type="Proteomes" id="UP000095023">
    <property type="component" value="Unassembled WGS sequence"/>
</dbReference>
<dbReference type="SUPFAM" id="SSF51735">
    <property type="entry name" value="NAD(P)-binding Rossmann-fold domains"/>
    <property type="match status" value="1"/>
</dbReference>
<dbReference type="InterPro" id="IPR036291">
    <property type="entry name" value="NAD(P)-bd_dom_sf"/>
</dbReference>
<dbReference type="InterPro" id="IPR055480">
    <property type="entry name" value="NAD-GDH_N"/>
</dbReference>
<dbReference type="GO" id="GO:0004352">
    <property type="term" value="F:glutamate dehydrogenase (NAD+) activity"/>
    <property type="evidence" value="ECO:0007669"/>
    <property type="project" value="UniProtKB-UniRule"/>
</dbReference>
<name>A0A1E4TJM2_9ASCO</name>
<dbReference type="GO" id="GO:0006538">
    <property type="term" value="P:L-glutamate catabolic process"/>
    <property type="evidence" value="ECO:0007669"/>
    <property type="project" value="UniProtKB-UniRule"/>
</dbReference>
<dbReference type="EC" id="1.4.1.2" evidence="4"/>
<dbReference type="Pfam" id="PF23152">
    <property type="entry name" value="GDH_2nd"/>
    <property type="match status" value="1"/>
</dbReference>
<dbReference type="FunFam" id="3.40.50.720:FF:000429">
    <property type="entry name" value="NAD-specific glutamate dehydrogenase"/>
    <property type="match status" value="1"/>
</dbReference>
<dbReference type="InterPro" id="IPR006096">
    <property type="entry name" value="Glu/Leu/Phe/Val/Trp_DH_C"/>
</dbReference>
<dbReference type="PANTHER" id="PTHR11606">
    <property type="entry name" value="GLUTAMATE DEHYDROGENASE"/>
    <property type="match status" value="1"/>
</dbReference>
<organism evidence="7 8">
    <name type="scientific">Tortispora caseinolytica NRRL Y-17796</name>
    <dbReference type="NCBI Taxonomy" id="767744"/>
    <lineage>
        <taxon>Eukaryota</taxon>
        <taxon>Fungi</taxon>
        <taxon>Dikarya</taxon>
        <taxon>Ascomycota</taxon>
        <taxon>Saccharomycotina</taxon>
        <taxon>Trigonopsidomycetes</taxon>
        <taxon>Trigonopsidales</taxon>
        <taxon>Trigonopsidaceae</taxon>
        <taxon>Tortispora</taxon>
    </lineage>
</organism>
<evidence type="ECO:0000256" key="1">
    <source>
        <dbReference type="ARBA" id="ARBA00006382"/>
    </source>
</evidence>
<evidence type="ECO:0000256" key="2">
    <source>
        <dbReference type="ARBA" id="ARBA00023002"/>
    </source>
</evidence>
<evidence type="ECO:0000256" key="5">
    <source>
        <dbReference type="SAM" id="MobiDB-lite"/>
    </source>
</evidence>